<dbReference type="PROSITE" id="PS51257">
    <property type="entry name" value="PROKAR_LIPOPROTEIN"/>
    <property type="match status" value="1"/>
</dbReference>
<reference evidence="2 3" key="1">
    <citation type="submission" date="2016-11" db="EMBL/GenBank/DDBJ databases">
        <title>Whole genomes of Flavobacteriaceae.</title>
        <authorList>
            <person name="Stine C."/>
            <person name="Li C."/>
            <person name="Tadesse D."/>
        </authorList>
    </citation>
    <scope>NUCLEOTIDE SEQUENCE [LARGE SCALE GENOMIC DNA]</scope>
    <source>
        <strain evidence="2 3">CCUG 59446</strain>
    </source>
</reference>
<dbReference type="InterPro" id="IPR013431">
    <property type="entry name" value="Delta_60_rpt"/>
</dbReference>
<comment type="caution">
    <text evidence="2">The sequence shown here is derived from an EMBL/GenBank/DDBJ whole genome shotgun (WGS) entry which is preliminary data.</text>
</comment>
<dbReference type="NCBIfam" id="TIGR02608">
    <property type="entry name" value="delta_60_rpt"/>
    <property type="match status" value="9"/>
</dbReference>
<proteinExistence type="predicted"/>
<feature type="signal peptide" evidence="1">
    <location>
        <begin position="1"/>
        <end position="22"/>
    </location>
</feature>
<name>A0A226I4I8_9FLAO</name>
<dbReference type="RefSeq" id="WP_244284351.1">
    <property type="nucleotide sequence ID" value="NZ_MUHA01000007.1"/>
</dbReference>
<keyword evidence="1" id="KW-0732">Signal</keyword>
<dbReference type="NCBIfam" id="NF033708">
    <property type="entry name" value="T9SS_Cterm_ChiA"/>
    <property type="match status" value="1"/>
</dbReference>
<dbReference type="Gene3D" id="2.80.10.50">
    <property type="match status" value="6"/>
</dbReference>
<dbReference type="Proteomes" id="UP000198336">
    <property type="component" value="Unassembled WGS sequence"/>
</dbReference>
<dbReference type="Pfam" id="PF17164">
    <property type="entry name" value="DUF5122"/>
    <property type="match status" value="13"/>
</dbReference>
<keyword evidence="3" id="KW-1185">Reference proteome</keyword>
<sequence length="1284" mass="139745">MIKKLLYQLFLVSFLSCTFINAQQGKLDTTFNTFDDGTKGDGFDSAVRTLLLQPNNNLIVGGDFSSLNGISSPSLIRLKPDGTIDESFTIGSGFSGKVYAAYLQLDGKIIVGGGFTSYNAVNSGRLIRLNADGSRDSTFDTSVGAGSGIIYSIAEQLDGKIIIVGSFTKYNNVTVNRIARILPNGSLDRTFATGTGSSTNITNVRILSNGKILITGNFISFNGTLSNRIIRLNSDGSVDNSFNIGSGFNDDVNAIAVQRDGKILLGGNFTVYNENTANRIIRIYEDGSLDQSFQRLGFNNGSVQIIKEDFLGNIMVGGSFSSKYGSDDVNRTVLLNADGTIKSDFDLGAGPGSASVFALEEDQEGSWFIGGSFAVFDGQNQGGLAKTDSNGEQDTGYLSAAVGFDNSVLKILPLVNLKTMVFGNFSKFNNLPVNRITRLLEDGSLDLDFNAGKLGADKLIKAAVLQEGEKIVFGGNFTKYNDAASNRIARILPNGTLDNTFNIGSGFNSQVYALAVQSDNKIIAAGNFTRFNNDLSAARIVRLLPDGSRDVTFNVGTGADAIIEDVLIQPDGKILAAGRFTTFNGQSYPHLVRLNEDGSIDLSFNIGAGFDKHIYALAMQSDGKIIAGGTFLTFKGSSQKRIIRLNPNGSLDDSFSAGTGFSNGDVRCILVQPDDKLLVGGAFSGTYKNSKALRLIRLLKTGDFDNSFDARLNKNLLTLNFTNDYRLLIGGDFNSVNGVSKHRAARLKLCVDTTIWDGFSWTKGYPSSGKEVFFKESYPNLISANICSCTIESAKTVTLLSGNTLGIEFSYSGLGTLILEDTASLYQSDDSVVNTGIINLFRKTKPILRYDYTFWSSPVDNQKLIDVSPNTLFDKYLSFDTAAGWKEESWLNNMLLGKGYAIRGPQEFSITSRAVYEAVFKGIPNNGKVAIELGETDSFSLVGNPYPSAIDAAIFLNRNNLKTKGALYFWTHHTPVTNFEYNSDDYAAYNLVGGVGTEASSFGINETIPDGKIASGQSFFVTSNTSGTIEFNNSMRTQGNNNAFFKPSKAGNFPSRNKIEKHRLWLNFENSKGAYKQILIGYMDEATNAYDLNYDAESLDGNQFVDFYSLIDDKKLVIQGRALPFSESDFVVLGYSSTIAGEFSIAIDHTDGDLSAQTVYLEDKTENVMHNLLESSYKFTTTAGTFLDRFAIRYNIETLGADQFKNQESSLCISVKGKKIILNSTKDVMKEVSIFDVSGKMLFNNKTINNTEYQIVNFKSSDQILLINVVFDSGESAAQKIVFH</sequence>
<dbReference type="EMBL" id="MUHA01000007">
    <property type="protein sequence ID" value="OXB01077.1"/>
    <property type="molecule type" value="Genomic_DNA"/>
</dbReference>
<evidence type="ECO:0000256" key="1">
    <source>
        <dbReference type="SAM" id="SignalP"/>
    </source>
</evidence>
<protein>
    <submittedName>
        <fullName evidence="2">Calcium-binding protein</fullName>
    </submittedName>
</protein>
<organism evidence="2 3">
    <name type="scientific">Flavobacterium oncorhynchi</name>
    <dbReference type="NCBI Taxonomy" id="728056"/>
    <lineage>
        <taxon>Bacteria</taxon>
        <taxon>Pseudomonadati</taxon>
        <taxon>Bacteroidota</taxon>
        <taxon>Flavobacteriia</taxon>
        <taxon>Flavobacteriales</taxon>
        <taxon>Flavobacteriaceae</taxon>
        <taxon>Flavobacterium</taxon>
    </lineage>
</organism>
<gene>
    <name evidence="2" type="ORF">B0A75_05795</name>
</gene>
<accession>A0A226I4I8</accession>
<dbReference type="InterPro" id="IPR011047">
    <property type="entry name" value="Quinoprotein_ADH-like_sf"/>
</dbReference>
<feature type="chain" id="PRO_5012601433" evidence="1">
    <location>
        <begin position="23"/>
        <end position="1284"/>
    </location>
</feature>
<dbReference type="PANTHER" id="PTHR42754:SF1">
    <property type="entry name" value="LIPOPROTEIN"/>
    <property type="match status" value="1"/>
</dbReference>
<evidence type="ECO:0000313" key="3">
    <source>
        <dbReference type="Proteomes" id="UP000198336"/>
    </source>
</evidence>
<dbReference type="SUPFAM" id="SSF50998">
    <property type="entry name" value="Quinoprotein alcohol dehydrogenase-like"/>
    <property type="match status" value="1"/>
</dbReference>
<dbReference type="PANTHER" id="PTHR42754">
    <property type="entry name" value="ENDOGLUCANASE"/>
    <property type="match status" value="1"/>
</dbReference>
<evidence type="ECO:0000313" key="2">
    <source>
        <dbReference type="EMBL" id="OXB01077.1"/>
    </source>
</evidence>
<dbReference type="SUPFAM" id="SSF63829">
    <property type="entry name" value="Calcium-dependent phosphotriesterase"/>
    <property type="match status" value="1"/>
</dbReference>